<protein>
    <recommendedName>
        <fullName evidence="3">Reverse transcriptase domain-containing protein</fullName>
    </recommendedName>
</protein>
<reference evidence="2" key="2">
    <citation type="submission" date="2025-08" db="UniProtKB">
        <authorList>
            <consortium name="RefSeq"/>
        </authorList>
    </citation>
    <scope>IDENTIFICATION</scope>
    <source>
        <tissue evidence="2">Leaf</tissue>
    </source>
</reference>
<evidence type="ECO:0008006" key="3">
    <source>
        <dbReference type="Google" id="ProtNLM"/>
    </source>
</evidence>
<dbReference type="Proteomes" id="UP000813463">
    <property type="component" value="Chromosome 3"/>
</dbReference>
<dbReference type="GeneID" id="130469894"/>
<dbReference type="RefSeq" id="XP_056695390.1">
    <property type="nucleotide sequence ID" value="XM_056839412.1"/>
</dbReference>
<accession>A0ABM3RIE8</accession>
<dbReference type="PANTHER" id="PTHR31635">
    <property type="entry name" value="REVERSE TRANSCRIPTASE DOMAIN-CONTAINING PROTEIN-RELATED"/>
    <property type="match status" value="1"/>
</dbReference>
<sequence length="194" mass="21900">MGGVWKDNPTEVADAFLEYYKHLLGSKHESITPVLKKVVQLGPVCQAHHKAILNANYTTDEVRAALFSIPGAKAPGPDGFGFHFYKDSWHIVGDEVVAAVLDMLQHGKILKELNHTVLCGRLRQVLPDLILENQGGFVHGRFIVHNIMVVQDMVRQYGRKGVKPSCLMKIDLQKAYDTVDWQFLQEMLEHLDFP</sequence>
<reference evidence="1" key="1">
    <citation type="journal article" date="2021" name="Nat. Commun.">
        <title>Genomic analyses provide insights into spinach domestication and the genetic basis of agronomic traits.</title>
        <authorList>
            <person name="Cai X."/>
            <person name="Sun X."/>
            <person name="Xu C."/>
            <person name="Sun H."/>
            <person name="Wang X."/>
            <person name="Ge C."/>
            <person name="Zhang Z."/>
            <person name="Wang Q."/>
            <person name="Fei Z."/>
            <person name="Jiao C."/>
            <person name="Wang Q."/>
        </authorList>
    </citation>
    <scope>NUCLEOTIDE SEQUENCE [LARGE SCALE GENOMIC DNA]</scope>
    <source>
        <strain evidence="1">cv. Varoflay</strain>
    </source>
</reference>
<dbReference type="PANTHER" id="PTHR31635:SF196">
    <property type="entry name" value="REVERSE TRANSCRIPTASE DOMAIN-CONTAINING PROTEIN-RELATED"/>
    <property type="match status" value="1"/>
</dbReference>
<gene>
    <name evidence="2" type="primary">LOC130469894</name>
</gene>
<keyword evidence="1" id="KW-1185">Reference proteome</keyword>
<evidence type="ECO:0000313" key="1">
    <source>
        <dbReference type="Proteomes" id="UP000813463"/>
    </source>
</evidence>
<organism evidence="1 2">
    <name type="scientific">Spinacia oleracea</name>
    <name type="common">Spinach</name>
    <dbReference type="NCBI Taxonomy" id="3562"/>
    <lineage>
        <taxon>Eukaryota</taxon>
        <taxon>Viridiplantae</taxon>
        <taxon>Streptophyta</taxon>
        <taxon>Embryophyta</taxon>
        <taxon>Tracheophyta</taxon>
        <taxon>Spermatophyta</taxon>
        <taxon>Magnoliopsida</taxon>
        <taxon>eudicotyledons</taxon>
        <taxon>Gunneridae</taxon>
        <taxon>Pentapetalae</taxon>
        <taxon>Caryophyllales</taxon>
        <taxon>Chenopodiaceae</taxon>
        <taxon>Chenopodioideae</taxon>
        <taxon>Anserineae</taxon>
        <taxon>Spinacia</taxon>
    </lineage>
</organism>
<evidence type="ECO:0000313" key="2">
    <source>
        <dbReference type="RefSeq" id="XP_056695390.1"/>
    </source>
</evidence>
<proteinExistence type="predicted"/>
<name>A0ABM3RIE8_SPIOL</name>